<keyword evidence="6" id="KW-0547">Nucleotide-binding</keyword>
<keyword evidence="7" id="KW-0067">ATP-binding</keyword>
<feature type="transmembrane region" description="Helical" evidence="12">
    <location>
        <begin position="146"/>
        <end position="164"/>
    </location>
</feature>
<dbReference type="PROSITE" id="PS00211">
    <property type="entry name" value="ABC_TRANSPORTER_1"/>
    <property type="match status" value="1"/>
</dbReference>
<feature type="domain" description="ABC transmembrane type-1" evidence="14">
    <location>
        <begin position="30"/>
        <end position="315"/>
    </location>
</feature>
<dbReference type="SUPFAM" id="SSF90123">
    <property type="entry name" value="ABC transporter transmembrane region"/>
    <property type="match status" value="1"/>
</dbReference>
<dbReference type="FunFam" id="3.40.50.300:FF:000221">
    <property type="entry name" value="Multidrug ABC transporter ATP-binding protein"/>
    <property type="match status" value="1"/>
</dbReference>
<dbReference type="SUPFAM" id="SSF52540">
    <property type="entry name" value="P-loop containing nucleoside triphosphate hydrolases"/>
    <property type="match status" value="1"/>
</dbReference>
<keyword evidence="16" id="KW-1185">Reference proteome</keyword>
<dbReference type="InterPro" id="IPR003593">
    <property type="entry name" value="AAA+_ATPase"/>
</dbReference>
<proteinExistence type="inferred from homology"/>
<feature type="transmembrane region" description="Helical" evidence="12">
    <location>
        <begin position="70"/>
        <end position="95"/>
    </location>
</feature>
<dbReference type="PANTHER" id="PTHR24221">
    <property type="entry name" value="ATP-BINDING CASSETTE SUB-FAMILY B"/>
    <property type="match status" value="1"/>
</dbReference>
<dbReference type="PANTHER" id="PTHR24221:SF654">
    <property type="entry name" value="ATP-BINDING CASSETTE SUB-FAMILY B MEMBER 6"/>
    <property type="match status" value="1"/>
</dbReference>
<evidence type="ECO:0000256" key="6">
    <source>
        <dbReference type="ARBA" id="ARBA00022741"/>
    </source>
</evidence>
<evidence type="ECO:0000256" key="7">
    <source>
        <dbReference type="ARBA" id="ARBA00022840"/>
    </source>
</evidence>
<dbReference type="SMART" id="SM00382">
    <property type="entry name" value="AAA"/>
    <property type="match status" value="1"/>
</dbReference>
<organism evidence="15 16">
    <name type="scientific">Candidatus Protofrankia californiensis</name>
    <dbReference type="NCBI Taxonomy" id="1839754"/>
    <lineage>
        <taxon>Bacteria</taxon>
        <taxon>Bacillati</taxon>
        <taxon>Actinomycetota</taxon>
        <taxon>Actinomycetes</taxon>
        <taxon>Frankiales</taxon>
        <taxon>Frankiaceae</taxon>
        <taxon>Protofrankia</taxon>
    </lineage>
</organism>
<keyword evidence="5 12" id="KW-0812">Transmembrane</keyword>
<dbReference type="InterPro" id="IPR027417">
    <property type="entry name" value="P-loop_NTPase"/>
</dbReference>
<protein>
    <submittedName>
        <fullName evidence="15">ABC transporter-like protein</fullName>
    </submittedName>
</protein>
<keyword evidence="3" id="KW-1003">Cell membrane</keyword>
<dbReference type="InterPro" id="IPR017871">
    <property type="entry name" value="ABC_transporter-like_CS"/>
</dbReference>
<feature type="transmembrane region" description="Helical" evidence="12">
    <location>
        <begin position="29"/>
        <end position="50"/>
    </location>
</feature>
<evidence type="ECO:0000256" key="9">
    <source>
        <dbReference type="ARBA" id="ARBA00023136"/>
    </source>
</evidence>
<dbReference type="GO" id="GO:0005886">
    <property type="term" value="C:plasma membrane"/>
    <property type="evidence" value="ECO:0007669"/>
    <property type="project" value="UniProtKB-SubCell"/>
</dbReference>
<dbReference type="EMBL" id="FLUV01002492">
    <property type="protein sequence ID" value="SBW28817.1"/>
    <property type="molecule type" value="Genomic_DNA"/>
</dbReference>
<name>A0A1C3PG54_9ACTN</name>
<accession>A0A1C3PG54</accession>
<evidence type="ECO:0000256" key="8">
    <source>
        <dbReference type="ARBA" id="ARBA00022989"/>
    </source>
</evidence>
<feature type="region of interest" description="Disordered" evidence="11">
    <location>
        <begin position="584"/>
        <end position="605"/>
    </location>
</feature>
<evidence type="ECO:0000256" key="1">
    <source>
        <dbReference type="ARBA" id="ARBA00004429"/>
    </source>
</evidence>
<gene>
    <name evidence="15" type="ORF">FDG2_6040</name>
</gene>
<evidence type="ECO:0000313" key="16">
    <source>
        <dbReference type="Proteomes" id="UP000199013"/>
    </source>
</evidence>
<evidence type="ECO:0000256" key="4">
    <source>
        <dbReference type="ARBA" id="ARBA00022519"/>
    </source>
</evidence>
<evidence type="ECO:0000256" key="5">
    <source>
        <dbReference type="ARBA" id="ARBA00022692"/>
    </source>
</evidence>
<keyword evidence="4" id="KW-0997">Cell inner membrane</keyword>
<dbReference type="InterPro" id="IPR039421">
    <property type="entry name" value="Type_1_exporter"/>
</dbReference>
<evidence type="ECO:0000259" key="13">
    <source>
        <dbReference type="PROSITE" id="PS50893"/>
    </source>
</evidence>
<keyword evidence="2" id="KW-0813">Transport</keyword>
<evidence type="ECO:0000256" key="11">
    <source>
        <dbReference type="SAM" id="MobiDB-lite"/>
    </source>
</evidence>
<comment type="subcellular location">
    <subcellularLocation>
        <location evidence="1">Cell inner membrane</location>
        <topology evidence="1">Multi-pass membrane protein</topology>
    </subcellularLocation>
</comment>
<comment type="similarity">
    <text evidence="10">Belongs to the ABC transporter superfamily. Siderophore-Fe(3+) uptake transporter (SIUT) (TC 3.A.1.21) family.</text>
</comment>
<evidence type="ECO:0000259" key="14">
    <source>
        <dbReference type="PROSITE" id="PS50929"/>
    </source>
</evidence>
<sequence>MSAPSSENEVRPTAFAALRRLLAPLRARLAVAVALQAVSSAVGVVPLIAVAEIARMLLEPPVDEARVWRAVVVCGTAAPISLLTGAAAVTLTHLGDAALQLSLRRALADRMGRLPLGWFSTRGSGTVKKVVHDDVHAMHYLVAHTLLDATTVVVVPVTALAYLLSVDWRLALLCLVPLLAGIWLFARAMTGVGPKMADYARAATEINSGVVEFVDGIAVIKTFGRARVAHERFVRAADAFHSFFSRWVADTTATTTASQIVVAPPVVVLLLLAASTALVTSDQLGAPDLVAFALLGPGVAGAVSGIGTRLQALRTGGTAAVAVAAVLDTPAQTVPERPLAPDGVEVALRGVSFSYDGKRPALRGIDLELAPGTVTALVGRSGAGKSTLARLVPRFLDVTDGSITLGGVDVRDIDPRTFYRTVGFVFQDVGLLRMSVAENIALGRPEATRERIESAARAARIHDRIVAEPRGYDTVVGTDVEFSGGEAQRIAIARALLADPPILVLDEATAYADPHAEAAIQKALSAAAAGRTLLVIAHRLASVVEADQIIVLADGQVAERGRHHELLALGGRYARMWDAQHAAVAATGPPDRDASRARIEQETLS</sequence>
<dbReference type="InterPro" id="IPR036640">
    <property type="entry name" value="ABC1_TM_sf"/>
</dbReference>
<evidence type="ECO:0000256" key="2">
    <source>
        <dbReference type="ARBA" id="ARBA00022448"/>
    </source>
</evidence>
<dbReference type="GO" id="GO:0140359">
    <property type="term" value="F:ABC-type transporter activity"/>
    <property type="evidence" value="ECO:0007669"/>
    <property type="project" value="InterPro"/>
</dbReference>
<dbReference type="Gene3D" id="3.40.50.300">
    <property type="entry name" value="P-loop containing nucleotide triphosphate hydrolases"/>
    <property type="match status" value="1"/>
</dbReference>
<dbReference type="InterPro" id="IPR011527">
    <property type="entry name" value="ABC1_TM_dom"/>
</dbReference>
<dbReference type="GO" id="GO:0034040">
    <property type="term" value="F:ATPase-coupled lipid transmembrane transporter activity"/>
    <property type="evidence" value="ECO:0007669"/>
    <property type="project" value="TreeGrafter"/>
</dbReference>
<dbReference type="Pfam" id="PF00005">
    <property type="entry name" value="ABC_tran"/>
    <property type="match status" value="1"/>
</dbReference>
<dbReference type="Pfam" id="PF00664">
    <property type="entry name" value="ABC_membrane"/>
    <property type="match status" value="1"/>
</dbReference>
<evidence type="ECO:0000256" key="10">
    <source>
        <dbReference type="ARBA" id="ARBA00023455"/>
    </source>
</evidence>
<dbReference type="PROSITE" id="PS50893">
    <property type="entry name" value="ABC_TRANSPORTER_2"/>
    <property type="match status" value="1"/>
</dbReference>
<evidence type="ECO:0000256" key="3">
    <source>
        <dbReference type="ARBA" id="ARBA00022475"/>
    </source>
</evidence>
<dbReference type="GO" id="GO:0005524">
    <property type="term" value="F:ATP binding"/>
    <property type="evidence" value="ECO:0007669"/>
    <property type="project" value="UniProtKB-KW"/>
</dbReference>
<dbReference type="Gene3D" id="1.20.1560.10">
    <property type="entry name" value="ABC transporter type 1, transmembrane domain"/>
    <property type="match status" value="1"/>
</dbReference>
<evidence type="ECO:0000313" key="15">
    <source>
        <dbReference type="EMBL" id="SBW28817.1"/>
    </source>
</evidence>
<keyword evidence="9 12" id="KW-0472">Membrane</keyword>
<dbReference type="AlphaFoldDB" id="A0A1C3PG54"/>
<evidence type="ECO:0000256" key="12">
    <source>
        <dbReference type="SAM" id="Phobius"/>
    </source>
</evidence>
<feature type="domain" description="ABC transporter" evidence="13">
    <location>
        <begin position="346"/>
        <end position="579"/>
    </location>
</feature>
<reference evidence="16" key="1">
    <citation type="submission" date="2016-02" db="EMBL/GenBank/DDBJ databases">
        <authorList>
            <person name="Wibberg D."/>
        </authorList>
    </citation>
    <scope>NUCLEOTIDE SEQUENCE [LARGE SCALE GENOMIC DNA]</scope>
</reference>
<feature type="transmembrane region" description="Helical" evidence="12">
    <location>
        <begin position="170"/>
        <end position="186"/>
    </location>
</feature>
<dbReference type="PROSITE" id="PS50929">
    <property type="entry name" value="ABC_TM1F"/>
    <property type="match status" value="1"/>
</dbReference>
<keyword evidence="8 12" id="KW-1133">Transmembrane helix</keyword>
<dbReference type="Proteomes" id="UP000199013">
    <property type="component" value="Unassembled WGS sequence"/>
</dbReference>
<dbReference type="GO" id="GO:0016887">
    <property type="term" value="F:ATP hydrolysis activity"/>
    <property type="evidence" value="ECO:0007669"/>
    <property type="project" value="InterPro"/>
</dbReference>
<dbReference type="InterPro" id="IPR003439">
    <property type="entry name" value="ABC_transporter-like_ATP-bd"/>
</dbReference>
<feature type="compositionally biased region" description="Basic and acidic residues" evidence="11">
    <location>
        <begin position="590"/>
        <end position="605"/>
    </location>
</feature>